<evidence type="ECO:0000256" key="6">
    <source>
        <dbReference type="ARBA" id="ARBA00023004"/>
    </source>
</evidence>
<dbReference type="EMBL" id="KN819831">
    <property type="protein sequence ID" value="KIJ07624.1"/>
    <property type="molecule type" value="Genomic_DNA"/>
</dbReference>
<keyword evidence="10" id="KW-1185">Reference proteome</keyword>
<evidence type="ECO:0000313" key="9">
    <source>
        <dbReference type="EMBL" id="KIJ07624.1"/>
    </source>
</evidence>
<evidence type="ECO:0000256" key="3">
    <source>
        <dbReference type="ARBA" id="ARBA00022617"/>
    </source>
</evidence>
<evidence type="ECO:0000256" key="8">
    <source>
        <dbReference type="SAM" id="SignalP"/>
    </source>
</evidence>
<name>A0A0C9SNB3_PAXIN</name>
<feature type="chain" id="PRO_5002219976" description="Cytochrome P450" evidence="8">
    <location>
        <begin position="24"/>
        <end position="76"/>
    </location>
</feature>
<dbReference type="PANTHER" id="PTHR46300:SF5">
    <property type="entry name" value="CYTOCHROME P450"/>
    <property type="match status" value="1"/>
</dbReference>
<dbReference type="GO" id="GO:0020037">
    <property type="term" value="F:heme binding"/>
    <property type="evidence" value="ECO:0007669"/>
    <property type="project" value="InterPro"/>
</dbReference>
<comment type="similarity">
    <text evidence="2">Belongs to the cytochrome P450 family.</text>
</comment>
<reference evidence="10" key="2">
    <citation type="submission" date="2015-01" db="EMBL/GenBank/DDBJ databases">
        <title>Evolutionary Origins and Diversification of the Mycorrhizal Mutualists.</title>
        <authorList>
            <consortium name="DOE Joint Genome Institute"/>
            <consortium name="Mycorrhizal Genomics Consortium"/>
            <person name="Kohler A."/>
            <person name="Kuo A."/>
            <person name="Nagy L.G."/>
            <person name="Floudas D."/>
            <person name="Copeland A."/>
            <person name="Barry K.W."/>
            <person name="Cichocki N."/>
            <person name="Veneault-Fourrey C."/>
            <person name="LaButti K."/>
            <person name="Lindquist E.A."/>
            <person name="Lipzen A."/>
            <person name="Lundell T."/>
            <person name="Morin E."/>
            <person name="Murat C."/>
            <person name="Riley R."/>
            <person name="Ohm R."/>
            <person name="Sun H."/>
            <person name="Tunlid A."/>
            <person name="Henrissat B."/>
            <person name="Grigoriev I.V."/>
            <person name="Hibbett D.S."/>
            <person name="Martin F."/>
        </authorList>
    </citation>
    <scope>NUCLEOTIDE SEQUENCE [LARGE SCALE GENOMIC DNA]</scope>
    <source>
        <strain evidence="10">ATCC 200175</strain>
    </source>
</reference>
<evidence type="ECO:0008006" key="11">
    <source>
        <dbReference type="Google" id="ProtNLM"/>
    </source>
</evidence>
<keyword evidence="3" id="KW-0349">Heme</keyword>
<keyword evidence="8" id="KW-0732">Signal</keyword>
<sequence length="76" mass="8537">RICPGRHLADTSLWMTMASLLWALDFEKAKDARGNIIEPNVIYGNDIISVPSEFSCQILPRSRVVTSLIDSFDFGH</sequence>
<dbReference type="GO" id="GO:0004497">
    <property type="term" value="F:monooxygenase activity"/>
    <property type="evidence" value="ECO:0007669"/>
    <property type="project" value="UniProtKB-KW"/>
</dbReference>
<dbReference type="AlphaFoldDB" id="A0A0C9SNB3"/>
<evidence type="ECO:0000256" key="5">
    <source>
        <dbReference type="ARBA" id="ARBA00023002"/>
    </source>
</evidence>
<feature type="non-terminal residue" evidence="9">
    <location>
        <position position="1"/>
    </location>
</feature>
<keyword evidence="6" id="KW-0408">Iron</keyword>
<evidence type="ECO:0000256" key="1">
    <source>
        <dbReference type="ARBA" id="ARBA00001971"/>
    </source>
</evidence>
<dbReference type="InterPro" id="IPR036396">
    <property type="entry name" value="Cyt_P450_sf"/>
</dbReference>
<keyword evidence="5" id="KW-0560">Oxidoreductase</keyword>
<evidence type="ECO:0000256" key="4">
    <source>
        <dbReference type="ARBA" id="ARBA00022723"/>
    </source>
</evidence>
<comment type="cofactor">
    <cofactor evidence="1">
        <name>heme</name>
        <dbReference type="ChEBI" id="CHEBI:30413"/>
    </cofactor>
</comment>
<evidence type="ECO:0000256" key="7">
    <source>
        <dbReference type="ARBA" id="ARBA00023033"/>
    </source>
</evidence>
<dbReference type="OrthoDB" id="2685000at2759"/>
<organism evidence="9 10">
    <name type="scientific">Paxillus involutus ATCC 200175</name>
    <dbReference type="NCBI Taxonomy" id="664439"/>
    <lineage>
        <taxon>Eukaryota</taxon>
        <taxon>Fungi</taxon>
        <taxon>Dikarya</taxon>
        <taxon>Basidiomycota</taxon>
        <taxon>Agaricomycotina</taxon>
        <taxon>Agaricomycetes</taxon>
        <taxon>Agaricomycetidae</taxon>
        <taxon>Boletales</taxon>
        <taxon>Paxilineae</taxon>
        <taxon>Paxillaceae</taxon>
        <taxon>Paxillus</taxon>
    </lineage>
</organism>
<feature type="signal peptide" evidence="8">
    <location>
        <begin position="1"/>
        <end position="23"/>
    </location>
</feature>
<dbReference type="InterPro" id="IPR050364">
    <property type="entry name" value="Cytochrome_P450_fung"/>
</dbReference>
<gene>
    <name evidence="9" type="ORF">PAXINDRAFT_90111</name>
</gene>
<dbReference type="GO" id="GO:0016705">
    <property type="term" value="F:oxidoreductase activity, acting on paired donors, with incorporation or reduction of molecular oxygen"/>
    <property type="evidence" value="ECO:0007669"/>
    <property type="project" value="InterPro"/>
</dbReference>
<proteinExistence type="inferred from homology"/>
<evidence type="ECO:0000256" key="2">
    <source>
        <dbReference type="ARBA" id="ARBA00010617"/>
    </source>
</evidence>
<dbReference type="HOGENOM" id="CLU_180250_1_0_1"/>
<accession>A0A0C9SNB3</accession>
<dbReference type="Gene3D" id="1.10.630.10">
    <property type="entry name" value="Cytochrome P450"/>
    <property type="match status" value="1"/>
</dbReference>
<keyword evidence="4" id="KW-0479">Metal-binding</keyword>
<keyword evidence="7" id="KW-0503">Monooxygenase</keyword>
<dbReference type="SUPFAM" id="SSF48264">
    <property type="entry name" value="Cytochrome P450"/>
    <property type="match status" value="1"/>
</dbReference>
<reference evidence="9 10" key="1">
    <citation type="submission" date="2014-06" db="EMBL/GenBank/DDBJ databases">
        <authorList>
            <consortium name="DOE Joint Genome Institute"/>
            <person name="Kuo A."/>
            <person name="Kohler A."/>
            <person name="Nagy L.G."/>
            <person name="Floudas D."/>
            <person name="Copeland A."/>
            <person name="Barry K.W."/>
            <person name="Cichocki N."/>
            <person name="Veneault-Fourrey C."/>
            <person name="LaButti K."/>
            <person name="Lindquist E.A."/>
            <person name="Lipzen A."/>
            <person name="Lundell T."/>
            <person name="Morin E."/>
            <person name="Murat C."/>
            <person name="Sun H."/>
            <person name="Tunlid A."/>
            <person name="Henrissat B."/>
            <person name="Grigoriev I.V."/>
            <person name="Hibbett D.S."/>
            <person name="Martin F."/>
            <person name="Nordberg H.P."/>
            <person name="Cantor M.N."/>
            <person name="Hua S.X."/>
        </authorList>
    </citation>
    <scope>NUCLEOTIDE SEQUENCE [LARGE SCALE GENOMIC DNA]</scope>
    <source>
        <strain evidence="9 10">ATCC 200175</strain>
    </source>
</reference>
<dbReference type="PANTHER" id="PTHR46300">
    <property type="entry name" value="P450, PUTATIVE (EUROFUNG)-RELATED-RELATED"/>
    <property type="match status" value="1"/>
</dbReference>
<dbReference type="GO" id="GO:0005506">
    <property type="term" value="F:iron ion binding"/>
    <property type="evidence" value="ECO:0007669"/>
    <property type="project" value="InterPro"/>
</dbReference>
<protein>
    <recommendedName>
        <fullName evidence="11">Cytochrome P450</fullName>
    </recommendedName>
</protein>
<dbReference type="Proteomes" id="UP000053647">
    <property type="component" value="Unassembled WGS sequence"/>
</dbReference>
<evidence type="ECO:0000313" key="10">
    <source>
        <dbReference type="Proteomes" id="UP000053647"/>
    </source>
</evidence>